<protein>
    <submittedName>
        <fullName evidence="3">Alpha/beta hydrolase</fullName>
    </submittedName>
</protein>
<name>A0AAU7QL57_9GAMM</name>
<dbReference type="InterPro" id="IPR029058">
    <property type="entry name" value="AB_hydrolase_fold"/>
</dbReference>
<dbReference type="AlphaFoldDB" id="A0AAU7QL57"/>
<evidence type="ECO:0000256" key="1">
    <source>
        <dbReference type="SAM" id="SignalP"/>
    </source>
</evidence>
<accession>A0AAU7QL57</accession>
<keyword evidence="1" id="KW-0732">Signal</keyword>
<evidence type="ECO:0000313" key="3">
    <source>
        <dbReference type="EMBL" id="XBS90226.1"/>
    </source>
</evidence>
<keyword evidence="3" id="KW-0378">Hydrolase</keyword>
<reference evidence="3" key="1">
    <citation type="submission" date="2024-06" db="EMBL/GenBank/DDBJ databases">
        <authorList>
            <person name="Sun Y."/>
        </authorList>
    </citation>
    <scope>NUCLEOTIDE SEQUENCE</scope>
    <source>
        <strain evidence="3">IGA1.0</strain>
    </source>
</reference>
<dbReference type="RefSeq" id="WP_007808528.1">
    <property type="nucleotide sequence ID" value="NZ_CP157948.1"/>
</dbReference>
<dbReference type="Pfam" id="PF00561">
    <property type="entry name" value="Abhydrolase_1"/>
    <property type="match status" value="1"/>
</dbReference>
<gene>
    <name evidence="3" type="ORF">ABNK63_00860</name>
</gene>
<feature type="domain" description="AB hydrolase-1" evidence="2">
    <location>
        <begin position="58"/>
        <end position="160"/>
    </location>
</feature>
<dbReference type="EMBL" id="CP157948">
    <property type="protein sequence ID" value="XBS90226.1"/>
    <property type="molecule type" value="Genomic_DNA"/>
</dbReference>
<dbReference type="PANTHER" id="PTHR46331">
    <property type="entry name" value="VALACYCLOVIR HYDROLASE"/>
    <property type="match status" value="1"/>
</dbReference>
<feature type="chain" id="PRO_5043481876" evidence="1">
    <location>
        <begin position="20"/>
        <end position="283"/>
    </location>
</feature>
<proteinExistence type="predicted"/>
<evidence type="ECO:0000259" key="2">
    <source>
        <dbReference type="Pfam" id="PF00561"/>
    </source>
</evidence>
<dbReference type="InterPro" id="IPR000073">
    <property type="entry name" value="AB_hydrolase_1"/>
</dbReference>
<dbReference type="GO" id="GO:0017171">
    <property type="term" value="F:serine hydrolase activity"/>
    <property type="evidence" value="ECO:0007669"/>
    <property type="project" value="TreeGrafter"/>
</dbReference>
<sequence length="283" mass="30197">MSRVWLLVLLVLVSPASVAVERWQTLPAAPAPVAMARHGHVETQGARLYYAVTGKGSPVLLLHGGLGSSDDWGNQVGALSAHHTVIVMDSRGQGRSSHDARPFSYDLMADDVVALLDALKLDKVDVVGWSDGANIGLDLAMRHPSRIGKLFAFGANASTSGMSTTGETNPIVPLLMKHMGASYARLSPTPKGFEALATQMGTMWSTEPDWSDAQLKTITSPVWIVDGDHEEFIRREHTEHVAAAIPGAGLMILPNVSHFAPLQAPALFNAAVLQFLDGESTAH</sequence>
<organism evidence="3">
    <name type="scientific">Rhodanobacter sp. IGA1.0</name>
    <dbReference type="NCBI Taxonomy" id="3158582"/>
    <lineage>
        <taxon>Bacteria</taxon>
        <taxon>Pseudomonadati</taxon>
        <taxon>Pseudomonadota</taxon>
        <taxon>Gammaproteobacteria</taxon>
        <taxon>Lysobacterales</taxon>
        <taxon>Rhodanobacteraceae</taxon>
        <taxon>Rhodanobacter</taxon>
    </lineage>
</organism>
<dbReference type="PANTHER" id="PTHR46331:SF2">
    <property type="entry name" value="VALACYCLOVIR HYDROLASE"/>
    <property type="match status" value="1"/>
</dbReference>
<dbReference type="SUPFAM" id="SSF53474">
    <property type="entry name" value="alpha/beta-Hydrolases"/>
    <property type="match status" value="1"/>
</dbReference>
<feature type="signal peptide" evidence="1">
    <location>
        <begin position="1"/>
        <end position="19"/>
    </location>
</feature>
<dbReference type="Gene3D" id="3.40.50.1820">
    <property type="entry name" value="alpha/beta hydrolase"/>
    <property type="match status" value="1"/>
</dbReference>